<evidence type="ECO:0000313" key="2">
    <source>
        <dbReference type="EMBL" id="MDG3006549.1"/>
    </source>
</evidence>
<proteinExistence type="predicted"/>
<evidence type="ECO:0000256" key="1">
    <source>
        <dbReference type="SAM" id="SignalP"/>
    </source>
</evidence>
<feature type="chain" id="PRO_5047412879" evidence="1">
    <location>
        <begin position="32"/>
        <end position="438"/>
    </location>
</feature>
<keyword evidence="1" id="KW-0732">Signal</keyword>
<protein>
    <submittedName>
        <fullName evidence="2">Uncharacterized protein</fullName>
    </submittedName>
</protein>
<gene>
    <name evidence="2" type="ORF">PZE19_22490</name>
</gene>
<dbReference type="Proteomes" id="UP001216907">
    <property type="component" value="Unassembled WGS sequence"/>
</dbReference>
<evidence type="ECO:0000313" key="3">
    <source>
        <dbReference type="Proteomes" id="UP001216907"/>
    </source>
</evidence>
<sequence>MIATIRRRRFSRWFSALLFAAASAGLGPASAQEATDAALRDRVAQLVERLDAEKPEARDAAEAALKKLGAKILPLLPDAAGPSKERSERLARVREAIHEAGADADPSSPSKVTIQAQGIRLSDALQQIQKQTGNPITDLREQYGAEATNPSFDLALKDVPFFQALDEVARLANVAPTAFTGDGTVGIMAADAAASAKPPAEYVGPFRVTLKQVAQQRDFQAGTSSANAMFEISWEPRIRPMLLAIKADAIEVKDDQGRVVKPQVTTESTDVVLRPENPAAEVNINLAAPDPSAVKLATLRVKAEMTLPAGVKTFRFPSLAQKKTIQQGDVGVTLEGVEVDEQVWKVGVVLSYPGEGPAFESYRQGLFNNRLWLQKADGSKFEQNGGFSNTGSDGGRLGFEYLFVDAPGKPEDYQLVYETPSRVVAVPLDFTFKDVPLP</sequence>
<feature type="signal peptide" evidence="1">
    <location>
        <begin position="1"/>
        <end position="31"/>
    </location>
</feature>
<reference evidence="2 3" key="1">
    <citation type="submission" date="2023-03" db="EMBL/GenBank/DDBJ databases">
        <title>Paludisphaera mucosa sp. nov. a novel planctomycete from northern fen.</title>
        <authorList>
            <person name="Ivanova A."/>
        </authorList>
    </citation>
    <scope>NUCLEOTIDE SEQUENCE [LARGE SCALE GENOMIC DNA]</scope>
    <source>
        <strain evidence="2 3">Pla2</strain>
    </source>
</reference>
<dbReference type="RefSeq" id="WP_277862845.1">
    <property type="nucleotide sequence ID" value="NZ_JARRAG010000002.1"/>
</dbReference>
<organism evidence="2 3">
    <name type="scientific">Paludisphaera mucosa</name>
    <dbReference type="NCBI Taxonomy" id="3030827"/>
    <lineage>
        <taxon>Bacteria</taxon>
        <taxon>Pseudomonadati</taxon>
        <taxon>Planctomycetota</taxon>
        <taxon>Planctomycetia</taxon>
        <taxon>Isosphaerales</taxon>
        <taxon>Isosphaeraceae</taxon>
        <taxon>Paludisphaera</taxon>
    </lineage>
</organism>
<accession>A0ABT6FG52</accession>
<keyword evidence="3" id="KW-1185">Reference proteome</keyword>
<comment type="caution">
    <text evidence="2">The sequence shown here is derived from an EMBL/GenBank/DDBJ whole genome shotgun (WGS) entry which is preliminary data.</text>
</comment>
<name>A0ABT6FG52_9BACT</name>
<dbReference type="EMBL" id="JARRAG010000002">
    <property type="protein sequence ID" value="MDG3006549.1"/>
    <property type="molecule type" value="Genomic_DNA"/>
</dbReference>